<dbReference type="InterPro" id="IPR036412">
    <property type="entry name" value="HAD-like_sf"/>
</dbReference>
<evidence type="ECO:0000313" key="6">
    <source>
        <dbReference type="Proteomes" id="UP000093159"/>
    </source>
</evidence>
<dbReference type="SUPFAM" id="SSF56784">
    <property type="entry name" value="HAD-like"/>
    <property type="match status" value="1"/>
</dbReference>
<dbReference type="RefSeq" id="WP_225351732.1">
    <property type="nucleotide sequence ID" value="NZ_JANJGF010000001.1"/>
</dbReference>
<accession>A0ABX2YCA5</accession>
<proteinExistence type="inferred from homology"/>
<dbReference type="InterPro" id="IPR023214">
    <property type="entry name" value="HAD_sf"/>
</dbReference>
<reference evidence="5 6" key="1">
    <citation type="submission" date="2015-05" db="EMBL/GenBank/DDBJ databases">
        <authorList>
            <person name="Rovetto F."/>
            <person name="Cocolin L."/>
            <person name="Illeghems K."/>
            <person name="Van Nieuwerburgh F."/>
            <person name="Houf K."/>
        </authorList>
    </citation>
    <scope>NUCLEOTIDE SEQUENCE [LARGE SCALE GENOMIC DNA]</scope>
    <source>
        <strain evidence="5 6">117434</strain>
    </source>
</reference>
<dbReference type="PANTHER" id="PTHR43434">
    <property type="entry name" value="PHOSPHOGLYCOLATE PHOSPHATASE"/>
    <property type="match status" value="1"/>
</dbReference>
<dbReference type="SFLD" id="SFLDG01129">
    <property type="entry name" value="C1.5:_HAD__Beta-PGM__Phosphata"/>
    <property type="match status" value="1"/>
</dbReference>
<comment type="similarity">
    <text evidence="3">Belongs to the HAD-like hydrolase superfamily. CbbY/CbbZ/Gph/YieH family.</text>
</comment>
<dbReference type="Gene3D" id="3.40.50.1000">
    <property type="entry name" value="HAD superfamily/HAD-like"/>
    <property type="match status" value="1"/>
</dbReference>
<evidence type="ECO:0000256" key="2">
    <source>
        <dbReference type="ARBA" id="ARBA00004818"/>
    </source>
</evidence>
<dbReference type="EC" id="3.1.3.18" evidence="4"/>
<dbReference type="Pfam" id="PF13419">
    <property type="entry name" value="HAD_2"/>
    <property type="match status" value="1"/>
</dbReference>
<dbReference type="GO" id="GO:0008967">
    <property type="term" value="F:phosphoglycolate phosphatase activity"/>
    <property type="evidence" value="ECO:0007669"/>
    <property type="project" value="UniProtKB-EC"/>
</dbReference>
<dbReference type="InterPro" id="IPR050155">
    <property type="entry name" value="HAD-like_hydrolase_sf"/>
</dbReference>
<dbReference type="SFLD" id="SFLDS00003">
    <property type="entry name" value="Haloacid_Dehalogenase"/>
    <property type="match status" value="1"/>
</dbReference>
<dbReference type="PANTHER" id="PTHR43434:SF1">
    <property type="entry name" value="PHOSPHOGLYCOLATE PHOSPHATASE"/>
    <property type="match status" value="1"/>
</dbReference>
<comment type="caution">
    <text evidence="5">The sequence shown here is derived from an EMBL/GenBank/DDBJ whole genome shotgun (WGS) entry which is preliminary data.</text>
</comment>
<name>A0ABX2YCA5_9BACT</name>
<keyword evidence="5" id="KW-0378">Hydrolase</keyword>
<protein>
    <recommendedName>
        <fullName evidence="4">phosphoglycolate phosphatase</fullName>
        <ecNumber evidence="4">3.1.3.18</ecNumber>
    </recommendedName>
</protein>
<dbReference type="InterPro" id="IPR041492">
    <property type="entry name" value="HAD_2"/>
</dbReference>
<organism evidence="5 6">
    <name type="scientific">Arcobacter porcinus</name>
    <dbReference type="NCBI Taxonomy" id="1935204"/>
    <lineage>
        <taxon>Bacteria</taxon>
        <taxon>Pseudomonadati</taxon>
        <taxon>Campylobacterota</taxon>
        <taxon>Epsilonproteobacteria</taxon>
        <taxon>Campylobacterales</taxon>
        <taxon>Arcobacteraceae</taxon>
        <taxon>Arcobacter</taxon>
    </lineage>
</organism>
<dbReference type="EMBL" id="LDIR01000002">
    <property type="protein sequence ID" value="OCL91596.1"/>
    <property type="molecule type" value="Genomic_DNA"/>
</dbReference>
<keyword evidence="6" id="KW-1185">Reference proteome</keyword>
<evidence type="ECO:0000256" key="4">
    <source>
        <dbReference type="ARBA" id="ARBA00013078"/>
    </source>
</evidence>
<evidence type="ECO:0000313" key="5">
    <source>
        <dbReference type="EMBL" id="OCL91596.1"/>
    </source>
</evidence>
<gene>
    <name evidence="5" type="primary">gph_2</name>
    <name evidence="5" type="ORF">AAX28_01341</name>
</gene>
<sequence>MKKEMIILFDLDGTLLDSTDAITDTFLHSFKENNFDFKGSVEDIKKEIGYPLDIMFETLGVNKENVWDFVDSYKRQYRKVSLAQTTILENAYEAVVEASKFARLGVVTTKTGSYSVPLLENLNIMQYFEVLIGRENVENPKPHPEPILVALEKMNCEIKNYDVWMIGDTKLDLIAANEANVNSIGVLCGYSNEEELKKYTNIVKKDSFEAVQYLKSLIK</sequence>
<comment type="catalytic activity">
    <reaction evidence="1">
        <text>2-phosphoglycolate + H2O = glycolate + phosphate</text>
        <dbReference type="Rhea" id="RHEA:14369"/>
        <dbReference type="ChEBI" id="CHEBI:15377"/>
        <dbReference type="ChEBI" id="CHEBI:29805"/>
        <dbReference type="ChEBI" id="CHEBI:43474"/>
        <dbReference type="ChEBI" id="CHEBI:58033"/>
        <dbReference type="EC" id="3.1.3.18"/>
    </reaction>
</comment>
<dbReference type="Proteomes" id="UP000093159">
    <property type="component" value="Unassembled WGS sequence"/>
</dbReference>
<evidence type="ECO:0000256" key="1">
    <source>
        <dbReference type="ARBA" id="ARBA00000830"/>
    </source>
</evidence>
<evidence type="ECO:0000256" key="3">
    <source>
        <dbReference type="ARBA" id="ARBA00006171"/>
    </source>
</evidence>
<dbReference type="Gene3D" id="1.10.150.240">
    <property type="entry name" value="Putative phosphatase, domain 2"/>
    <property type="match status" value="1"/>
</dbReference>
<comment type="pathway">
    <text evidence="2">Organic acid metabolism; glycolate biosynthesis; glycolate from 2-phosphoglycolate: step 1/1.</text>
</comment>
<dbReference type="InterPro" id="IPR023198">
    <property type="entry name" value="PGP-like_dom2"/>
</dbReference>